<dbReference type="GO" id="GO:0030424">
    <property type="term" value="C:axon"/>
    <property type="evidence" value="ECO:0007669"/>
    <property type="project" value="TreeGrafter"/>
</dbReference>
<dbReference type="PANTHER" id="PTHR45080:SF8">
    <property type="entry name" value="IG-LIKE DOMAIN-CONTAINING PROTEIN"/>
    <property type="match status" value="1"/>
</dbReference>
<feature type="domain" description="Immunoglobulin I-set" evidence="4">
    <location>
        <begin position="14"/>
        <end position="56"/>
    </location>
</feature>
<protein>
    <submittedName>
        <fullName evidence="7">I-set domain-containing protein</fullName>
    </submittedName>
</protein>
<dbReference type="InterPro" id="IPR013783">
    <property type="entry name" value="Ig-like_fold"/>
</dbReference>
<proteinExistence type="predicted"/>
<keyword evidence="6" id="KW-1185">Reference proteome</keyword>
<name>A0A183CVT4_9BILA</name>
<dbReference type="GO" id="GO:0008046">
    <property type="term" value="F:axon guidance receptor activity"/>
    <property type="evidence" value="ECO:0007669"/>
    <property type="project" value="TreeGrafter"/>
</dbReference>
<keyword evidence="2" id="KW-1015">Disulfide bond</keyword>
<accession>A0A183CVT4</accession>
<dbReference type="AlphaFoldDB" id="A0A183CVT4"/>
<dbReference type="InterPro" id="IPR013098">
    <property type="entry name" value="Ig_I-set"/>
</dbReference>
<dbReference type="InterPro" id="IPR036179">
    <property type="entry name" value="Ig-like_dom_sf"/>
</dbReference>
<dbReference type="GO" id="GO:0007156">
    <property type="term" value="P:homophilic cell adhesion via plasma membrane adhesion molecules"/>
    <property type="evidence" value="ECO:0007669"/>
    <property type="project" value="TreeGrafter"/>
</dbReference>
<evidence type="ECO:0000313" key="6">
    <source>
        <dbReference type="Proteomes" id="UP000271098"/>
    </source>
</evidence>
<keyword evidence="3" id="KW-0393">Immunoglobulin domain</keyword>
<reference evidence="5 6" key="2">
    <citation type="submission" date="2018-11" db="EMBL/GenBank/DDBJ databases">
        <authorList>
            <consortium name="Pathogen Informatics"/>
        </authorList>
    </citation>
    <scope>NUCLEOTIDE SEQUENCE [LARGE SCALE GENOMIC DNA]</scope>
</reference>
<evidence type="ECO:0000256" key="3">
    <source>
        <dbReference type="ARBA" id="ARBA00023319"/>
    </source>
</evidence>
<reference evidence="7" key="1">
    <citation type="submission" date="2016-06" db="UniProtKB">
        <authorList>
            <consortium name="WormBaseParasite"/>
        </authorList>
    </citation>
    <scope>IDENTIFICATION</scope>
</reference>
<dbReference type="EMBL" id="UYRT01000540">
    <property type="protein sequence ID" value="VDK28329.1"/>
    <property type="molecule type" value="Genomic_DNA"/>
</dbReference>
<gene>
    <name evidence="5" type="ORF">GPUH_LOCUS575</name>
</gene>
<dbReference type="GO" id="GO:0043025">
    <property type="term" value="C:neuronal cell body"/>
    <property type="evidence" value="ECO:0007669"/>
    <property type="project" value="TreeGrafter"/>
</dbReference>
<dbReference type="WBParaSite" id="GPUH_0000057501-mRNA-1">
    <property type="protein sequence ID" value="GPUH_0000057501-mRNA-1"/>
    <property type="gene ID" value="GPUH_0000057501"/>
</dbReference>
<dbReference type="OrthoDB" id="5985519at2759"/>
<evidence type="ECO:0000259" key="4">
    <source>
        <dbReference type="Pfam" id="PF07679"/>
    </source>
</evidence>
<sequence>MIIADGAPLVLKPNIELSADQTQLKIHHSKLHDEGLYSCVAVNPAGNATQKQQLYVGVPPRITEKPRRIIVKSGQPAELCFLENCCVAFAAALDDHSEMLKSTALFANVSSRDAGVYTCKAENWAGTSYKDVDLVVLSQ</sequence>
<evidence type="ECO:0000256" key="1">
    <source>
        <dbReference type="ARBA" id="ARBA00022729"/>
    </source>
</evidence>
<dbReference type="CDD" id="cd00096">
    <property type="entry name" value="Ig"/>
    <property type="match status" value="1"/>
</dbReference>
<evidence type="ECO:0000313" key="7">
    <source>
        <dbReference type="WBParaSite" id="GPUH_0000057501-mRNA-1"/>
    </source>
</evidence>
<dbReference type="InterPro" id="IPR050958">
    <property type="entry name" value="Cell_Adh-Cytoskel_Orgn"/>
</dbReference>
<organism evidence="7">
    <name type="scientific">Gongylonema pulchrum</name>
    <dbReference type="NCBI Taxonomy" id="637853"/>
    <lineage>
        <taxon>Eukaryota</taxon>
        <taxon>Metazoa</taxon>
        <taxon>Ecdysozoa</taxon>
        <taxon>Nematoda</taxon>
        <taxon>Chromadorea</taxon>
        <taxon>Rhabditida</taxon>
        <taxon>Spirurina</taxon>
        <taxon>Spiruromorpha</taxon>
        <taxon>Spiruroidea</taxon>
        <taxon>Gongylonematidae</taxon>
        <taxon>Gongylonema</taxon>
    </lineage>
</organism>
<dbReference type="PANTHER" id="PTHR45080">
    <property type="entry name" value="CONTACTIN 5"/>
    <property type="match status" value="1"/>
</dbReference>
<keyword evidence="1" id="KW-0732">Signal</keyword>
<dbReference type="GO" id="GO:0050808">
    <property type="term" value="P:synapse organization"/>
    <property type="evidence" value="ECO:0007669"/>
    <property type="project" value="TreeGrafter"/>
</dbReference>
<evidence type="ECO:0000313" key="5">
    <source>
        <dbReference type="EMBL" id="VDK28329.1"/>
    </source>
</evidence>
<dbReference type="SUPFAM" id="SSF48726">
    <property type="entry name" value="Immunoglobulin"/>
    <property type="match status" value="2"/>
</dbReference>
<dbReference type="Pfam" id="PF07679">
    <property type="entry name" value="I-set"/>
    <property type="match status" value="1"/>
</dbReference>
<dbReference type="Gene3D" id="2.60.40.10">
    <property type="entry name" value="Immunoglobulins"/>
    <property type="match status" value="2"/>
</dbReference>
<dbReference type="Proteomes" id="UP000271098">
    <property type="component" value="Unassembled WGS sequence"/>
</dbReference>
<dbReference type="GO" id="GO:0005886">
    <property type="term" value="C:plasma membrane"/>
    <property type="evidence" value="ECO:0007669"/>
    <property type="project" value="TreeGrafter"/>
</dbReference>
<evidence type="ECO:0000256" key="2">
    <source>
        <dbReference type="ARBA" id="ARBA00023157"/>
    </source>
</evidence>